<evidence type="ECO:0000313" key="3">
    <source>
        <dbReference type="Proteomes" id="UP001556040"/>
    </source>
</evidence>
<evidence type="ECO:0000259" key="1">
    <source>
        <dbReference type="SMART" id="SM00849"/>
    </source>
</evidence>
<accession>A0ABV3PZ40</accession>
<sequence>MVQWYNGIAQLTIPTPFVVGDVHVYVIKEEKLTLVDTGPKTKEAWLSLEGQLKELGIAPEDIKQIVLTHHHPDHAGLIDRFDQAVVLGAAETNRFLVREDAFMEMHDTFYETSFKEIGVPEAYFVLIEKMREPLQALGQRGLDKTVAPHDFVPGAREWKVIETPGHAQGHISLFRERDGLLIGGDMLLAKVSSNPLIEPPFSPQEERPIPQLQYNESLKKLLDLPISSVLPGHGPVVENAHTLIHQRLKKQHERACYVKQLLIEKEATAFELCVALFPSVYRKQLGLTLSETMAQIDYLLSIGEIEQVDLIGDAVVYRALANTKE</sequence>
<comment type="caution">
    <text evidence="2">The sequence shown here is derived from an EMBL/GenBank/DDBJ whole genome shotgun (WGS) entry which is preliminary data.</text>
</comment>
<reference evidence="2 3" key="1">
    <citation type="journal article" date="1979" name="Int. J. Syst. Evol. Microbiol.">
        <title>Bacillus globisporus subsp. marinus subsp. nov.</title>
        <authorList>
            <person name="Liu H."/>
        </authorList>
    </citation>
    <scope>NUCLEOTIDE SEQUENCE [LARGE SCALE GENOMIC DNA]</scope>
    <source>
        <strain evidence="2 3">DSM 1297</strain>
    </source>
</reference>
<dbReference type="Pfam" id="PF00753">
    <property type="entry name" value="Lactamase_B"/>
    <property type="match status" value="1"/>
</dbReference>
<dbReference type="InterPro" id="IPR036866">
    <property type="entry name" value="RibonucZ/Hydroxyglut_hydro"/>
</dbReference>
<dbReference type="Gene3D" id="3.60.15.10">
    <property type="entry name" value="Ribonuclease Z/Hydroxyacylglutathione hydrolase-like"/>
    <property type="match status" value="1"/>
</dbReference>
<keyword evidence="3" id="KW-1185">Reference proteome</keyword>
<protein>
    <submittedName>
        <fullName evidence="2">MBL fold metallo-hydrolase</fullName>
    </submittedName>
</protein>
<dbReference type="EMBL" id="JBFMIA010000001">
    <property type="protein sequence ID" value="MEW9500304.1"/>
    <property type="molecule type" value="Genomic_DNA"/>
</dbReference>
<name>A0ABV3PZ40_9BACL</name>
<organism evidence="2 3">
    <name type="scientific">Jeotgalibacillus marinus</name>
    <dbReference type="NCBI Taxonomy" id="86667"/>
    <lineage>
        <taxon>Bacteria</taxon>
        <taxon>Bacillati</taxon>
        <taxon>Bacillota</taxon>
        <taxon>Bacilli</taxon>
        <taxon>Bacillales</taxon>
        <taxon>Caryophanaceae</taxon>
        <taxon>Jeotgalibacillus</taxon>
    </lineage>
</organism>
<dbReference type="InterPro" id="IPR050662">
    <property type="entry name" value="Sec-metab_biosynth-thioest"/>
</dbReference>
<dbReference type="SUPFAM" id="SSF56281">
    <property type="entry name" value="Metallo-hydrolase/oxidoreductase"/>
    <property type="match status" value="1"/>
</dbReference>
<dbReference type="PANTHER" id="PTHR23131">
    <property type="entry name" value="ENDORIBONUCLEASE LACTB2"/>
    <property type="match status" value="1"/>
</dbReference>
<dbReference type="PANTHER" id="PTHR23131:SF4">
    <property type="entry name" value="METALLO-BETA-LACTAMASE SUPERFAMILY POTEIN"/>
    <property type="match status" value="1"/>
</dbReference>
<dbReference type="RefSeq" id="WP_367777583.1">
    <property type="nucleotide sequence ID" value="NZ_JBFMIA010000001.1"/>
</dbReference>
<dbReference type="SMART" id="SM00849">
    <property type="entry name" value="Lactamase_B"/>
    <property type="match status" value="1"/>
</dbReference>
<proteinExistence type="predicted"/>
<evidence type="ECO:0000313" key="2">
    <source>
        <dbReference type="EMBL" id="MEW9500304.1"/>
    </source>
</evidence>
<gene>
    <name evidence="2" type="ORF">AB1471_00645</name>
</gene>
<feature type="domain" description="Metallo-beta-lactamase" evidence="1">
    <location>
        <begin position="21"/>
        <end position="233"/>
    </location>
</feature>
<dbReference type="InterPro" id="IPR001279">
    <property type="entry name" value="Metallo-B-lactamas"/>
</dbReference>
<dbReference type="Proteomes" id="UP001556040">
    <property type="component" value="Unassembled WGS sequence"/>
</dbReference>